<dbReference type="GO" id="GO:0005524">
    <property type="term" value="F:ATP binding"/>
    <property type="evidence" value="ECO:0007669"/>
    <property type="project" value="UniProtKB-KW"/>
</dbReference>
<dbReference type="InterPro" id="IPR039421">
    <property type="entry name" value="Type_1_exporter"/>
</dbReference>
<reference evidence="14 15" key="1">
    <citation type="submission" date="2018-12" db="EMBL/GenBank/DDBJ databases">
        <title>Complete genome sequence of Iodobacter sp. H11R3.</title>
        <authorList>
            <person name="Bae J.-W."/>
        </authorList>
    </citation>
    <scope>NUCLEOTIDE SEQUENCE [LARGE SCALE GENOMIC DNA]</scope>
    <source>
        <strain evidence="14 15">H11R3</strain>
    </source>
</reference>
<dbReference type="FunFam" id="3.40.50.300:FF:000140">
    <property type="entry name" value="Lipid A export ATP-binding/permease protein MsbA"/>
    <property type="match status" value="1"/>
</dbReference>
<dbReference type="SUPFAM" id="SSF90123">
    <property type="entry name" value="ABC transporter transmembrane region"/>
    <property type="match status" value="1"/>
</dbReference>
<dbReference type="KEGG" id="iod:EJO50_14945"/>
<dbReference type="RefSeq" id="WP_125975478.1">
    <property type="nucleotide sequence ID" value="NZ_CP034433.1"/>
</dbReference>
<dbReference type="OrthoDB" id="8554730at2"/>
<keyword evidence="7" id="KW-1278">Translocase</keyword>
<dbReference type="GO" id="GO:0005886">
    <property type="term" value="C:plasma membrane"/>
    <property type="evidence" value="ECO:0007669"/>
    <property type="project" value="UniProtKB-SubCell"/>
</dbReference>
<keyword evidence="6 14" id="KW-0067">ATP-binding</keyword>
<feature type="transmembrane region" description="Helical" evidence="11">
    <location>
        <begin position="20"/>
        <end position="41"/>
    </location>
</feature>
<feature type="domain" description="ABC transporter" evidence="12">
    <location>
        <begin position="341"/>
        <end position="575"/>
    </location>
</feature>
<sequence>MSATNNRALYMRILGEIRPYWKIVVISVVCLTVAAAVDAGLTLLLKPLVDQNLQTSALARNLAWILPAQILGLALLRLVSNFGNEYTTAWVSSRVMHDLRGKMFARMLSLPVQFFDQTSVGVLLSRITFDVNQIMDAGTKVLTVLIKDSLLLIFLLASMLYLDWQLTLLCLILLPGVAISISVVGKRQRRLSRETQAAMGNMTQILDESLSGQRIIKIFGGFSYETNRFGNTNNNVRRLSIKQAITSSINSGLIMFLIGITLAVIIYYASLRAQDGLLTAGAFVAFMVQMMALQQPIKNLTKINESLHKGLAAAESVFAILDQTPEASRGLYQLPRVQGAISLQDIRFAYGNDGKPALDGISLDILPGETIALVGSSGSGKTTLANLLPRFYELNAGQILIDQVPLADYQLANLRQQIALVSQDVILFNDTVTANIAYGSEVDMNRVRQAAIAAHALEFIDAMPDRMNTLLGENGMRLSGGQRQRLAIARAIYKDAPILILDEATSALDTESERKVQDALENLMQGRTTLVIAHRLSTIENASRIVVMQQGKIVESGTHQALMASNGMYCRMHVAQFANS</sequence>
<organism evidence="14 15">
    <name type="scientific">Iodobacter ciconiae</name>
    <dbReference type="NCBI Taxonomy" id="2496266"/>
    <lineage>
        <taxon>Bacteria</taxon>
        <taxon>Pseudomonadati</taxon>
        <taxon>Pseudomonadota</taxon>
        <taxon>Betaproteobacteria</taxon>
        <taxon>Neisseriales</taxon>
        <taxon>Chitinibacteraceae</taxon>
        <taxon>Iodobacter</taxon>
    </lineage>
</organism>
<dbReference type="SUPFAM" id="SSF52540">
    <property type="entry name" value="P-loop containing nucleoside triphosphate hydrolases"/>
    <property type="match status" value="1"/>
</dbReference>
<keyword evidence="10 11" id="KW-0472">Membrane</keyword>
<keyword evidence="4 11" id="KW-0812">Transmembrane</keyword>
<dbReference type="InterPro" id="IPR011527">
    <property type="entry name" value="ABC1_TM_dom"/>
</dbReference>
<evidence type="ECO:0000259" key="12">
    <source>
        <dbReference type="PROSITE" id="PS50893"/>
    </source>
</evidence>
<feature type="transmembrane region" description="Helical" evidence="11">
    <location>
        <begin position="62"/>
        <end position="83"/>
    </location>
</feature>
<dbReference type="PANTHER" id="PTHR43394:SF1">
    <property type="entry name" value="ATP-BINDING CASSETTE SUB-FAMILY B MEMBER 10, MITOCHONDRIAL"/>
    <property type="match status" value="1"/>
</dbReference>
<dbReference type="Gene3D" id="1.20.1560.10">
    <property type="entry name" value="ABC transporter type 1, transmembrane domain"/>
    <property type="match status" value="1"/>
</dbReference>
<keyword evidence="8 11" id="KW-1133">Transmembrane helix</keyword>
<keyword evidence="3" id="KW-1003">Cell membrane</keyword>
<dbReference type="EMBL" id="CP034433">
    <property type="protein sequence ID" value="AZN37648.1"/>
    <property type="molecule type" value="Genomic_DNA"/>
</dbReference>
<dbReference type="SMART" id="SM00382">
    <property type="entry name" value="AAA"/>
    <property type="match status" value="1"/>
</dbReference>
<dbReference type="PROSITE" id="PS00211">
    <property type="entry name" value="ABC_TRANSPORTER_1"/>
    <property type="match status" value="1"/>
</dbReference>
<evidence type="ECO:0000313" key="15">
    <source>
        <dbReference type="Proteomes" id="UP000282438"/>
    </source>
</evidence>
<evidence type="ECO:0000256" key="6">
    <source>
        <dbReference type="ARBA" id="ARBA00022840"/>
    </source>
</evidence>
<gene>
    <name evidence="14" type="primary">msbA</name>
    <name evidence="14" type="ORF">EJO50_14945</name>
</gene>
<dbReference type="PROSITE" id="PS50929">
    <property type="entry name" value="ABC_TM1F"/>
    <property type="match status" value="1"/>
</dbReference>
<feature type="transmembrane region" description="Helical" evidence="11">
    <location>
        <begin position="247"/>
        <end position="270"/>
    </location>
</feature>
<dbReference type="PROSITE" id="PS50893">
    <property type="entry name" value="ABC_TRANSPORTER_2"/>
    <property type="match status" value="1"/>
</dbReference>
<keyword evidence="5" id="KW-0547">Nucleotide-binding</keyword>
<evidence type="ECO:0000259" key="13">
    <source>
        <dbReference type="PROSITE" id="PS50929"/>
    </source>
</evidence>
<proteinExistence type="predicted"/>
<dbReference type="Proteomes" id="UP000282438">
    <property type="component" value="Chromosome"/>
</dbReference>
<dbReference type="GO" id="GO:0016887">
    <property type="term" value="F:ATP hydrolysis activity"/>
    <property type="evidence" value="ECO:0007669"/>
    <property type="project" value="InterPro"/>
</dbReference>
<evidence type="ECO:0000313" key="14">
    <source>
        <dbReference type="EMBL" id="AZN37648.1"/>
    </source>
</evidence>
<keyword evidence="9" id="KW-0445">Lipid transport</keyword>
<evidence type="ECO:0000256" key="9">
    <source>
        <dbReference type="ARBA" id="ARBA00023055"/>
    </source>
</evidence>
<dbReference type="NCBIfam" id="TIGR02203">
    <property type="entry name" value="MsbA_lipidA"/>
    <property type="match status" value="1"/>
</dbReference>
<comment type="subcellular location">
    <subcellularLocation>
        <location evidence="1">Cell membrane</location>
        <topology evidence="1">Multi-pass membrane protein</topology>
    </subcellularLocation>
</comment>
<evidence type="ECO:0000256" key="11">
    <source>
        <dbReference type="SAM" id="Phobius"/>
    </source>
</evidence>
<dbReference type="InterPro" id="IPR011917">
    <property type="entry name" value="ABC_transpr_lipidA"/>
</dbReference>
<dbReference type="CDD" id="cd18552">
    <property type="entry name" value="ABC_6TM_MsbA_like"/>
    <property type="match status" value="1"/>
</dbReference>
<keyword evidence="15" id="KW-1185">Reference proteome</keyword>
<dbReference type="InterPro" id="IPR036640">
    <property type="entry name" value="ABC1_TM_sf"/>
</dbReference>
<dbReference type="InterPro" id="IPR003439">
    <property type="entry name" value="ABC_transporter-like_ATP-bd"/>
</dbReference>
<evidence type="ECO:0000256" key="1">
    <source>
        <dbReference type="ARBA" id="ARBA00004651"/>
    </source>
</evidence>
<evidence type="ECO:0000256" key="8">
    <source>
        <dbReference type="ARBA" id="ARBA00022989"/>
    </source>
</evidence>
<dbReference type="InterPro" id="IPR027417">
    <property type="entry name" value="P-loop_NTPase"/>
</dbReference>
<dbReference type="Pfam" id="PF00005">
    <property type="entry name" value="ABC_tran"/>
    <property type="match status" value="1"/>
</dbReference>
<feature type="domain" description="ABC transmembrane type-1" evidence="13">
    <location>
        <begin position="25"/>
        <end position="309"/>
    </location>
</feature>
<dbReference type="AlphaFoldDB" id="A0A3S8ZW25"/>
<dbReference type="GO" id="GO:0034040">
    <property type="term" value="F:ATPase-coupled lipid transmembrane transporter activity"/>
    <property type="evidence" value="ECO:0007669"/>
    <property type="project" value="InterPro"/>
</dbReference>
<evidence type="ECO:0000256" key="5">
    <source>
        <dbReference type="ARBA" id="ARBA00022741"/>
    </source>
</evidence>
<dbReference type="GO" id="GO:0015421">
    <property type="term" value="F:ABC-type oligopeptide transporter activity"/>
    <property type="evidence" value="ECO:0007669"/>
    <property type="project" value="TreeGrafter"/>
</dbReference>
<dbReference type="InterPro" id="IPR017871">
    <property type="entry name" value="ABC_transporter-like_CS"/>
</dbReference>
<feature type="transmembrane region" description="Helical" evidence="11">
    <location>
        <begin position="141"/>
        <end position="160"/>
    </location>
</feature>
<dbReference type="InterPro" id="IPR003593">
    <property type="entry name" value="AAA+_ATPase"/>
</dbReference>
<accession>A0A3S8ZW25</accession>
<feature type="transmembrane region" description="Helical" evidence="11">
    <location>
        <begin position="166"/>
        <end position="185"/>
    </location>
</feature>
<evidence type="ECO:0000256" key="7">
    <source>
        <dbReference type="ARBA" id="ARBA00022967"/>
    </source>
</evidence>
<evidence type="ECO:0000256" key="10">
    <source>
        <dbReference type="ARBA" id="ARBA00023136"/>
    </source>
</evidence>
<name>A0A3S8ZW25_9NEIS</name>
<evidence type="ECO:0000256" key="2">
    <source>
        <dbReference type="ARBA" id="ARBA00022448"/>
    </source>
</evidence>
<dbReference type="Pfam" id="PF00664">
    <property type="entry name" value="ABC_membrane"/>
    <property type="match status" value="1"/>
</dbReference>
<evidence type="ECO:0000256" key="3">
    <source>
        <dbReference type="ARBA" id="ARBA00022475"/>
    </source>
</evidence>
<keyword evidence="2" id="KW-0813">Transport</keyword>
<dbReference type="Gene3D" id="3.40.50.300">
    <property type="entry name" value="P-loop containing nucleotide triphosphate hydrolases"/>
    <property type="match status" value="1"/>
</dbReference>
<dbReference type="PANTHER" id="PTHR43394">
    <property type="entry name" value="ATP-DEPENDENT PERMEASE MDL1, MITOCHONDRIAL"/>
    <property type="match status" value="1"/>
</dbReference>
<protein>
    <submittedName>
        <fullName evidence="14">Lipid A export permease/ATP-binding protein MsbA</fullName>
    </submittedName>
</protein>
<evidence type="ECO:0000256" key="4">
    <source>
        <dbReference type="ARBA" id="ARBA00022692"/>
    </source>
</evidence>